<dbReference type="STRING" id="580166.AUP43_00435"/>
<comment type="caution">
    <text evidence="4">The sequence shown here is derived from an EMBL/GenBank/DDBJ whole genome shotgun (WGS) entry which is preliminary data.</text>
</comment>
<keyword evidence="2 4" id="KW-0808">Transferase</keyword>
<dbReference type="AlphaFoldDB" id="A0A154WH54"/>
<keyword evidence="5" id="KW-1185">Reference proteome</keyword>
<organism evidence="4 5">
    <name type="scientific">Oceanibaculum pacificum</name>
    <dbReference type="NCBI Taxonomy" id="580166"/>
    <lineage>
        <taxon>Bacteria</taxon>
        <taxon>Pseudomonadati</taxon>
        <taxon>Pseudomonadota</taxon>
        <taxon>Alphaproteobacteria</taxon>
        <taxon>Rhodospirillales</taxon>
        <taxon>Oceanibaculaceae</taxon>
        <taxon>Oceanibaculum</taxon>
    </lineage>
</organism>
<evidence type="ECO:0000259" key="3">
    <source>
        <dbReference type="Pfam" id="PF00685"/>
    </source>
</evidence>
<gene>
    <name evidence="4" type="ORF">AUP43_00435</name>
</gene>
<sequence length="281" mass="31865">MGQLIWLASYPKSGNTWMRAFLHNLFRNPPQPARINELDQFCLGESKPQWYLPYTGGRPTEALTLAEIMALRPRVQQDMTRAFPDSVFVKTHNFLGESNGYPLVNLRVTAGAIYIVRNPLDVTVSAADHFGLSIDDTIAFMARDGAVTGNDSRNVPEVLNGWSTHVRSWTQQPHPGLLVLRYEDMLAKPKAAFAKVCQFLRLPKDNARLDKAVRFSSFKELSGQEAKGGFNERSVNSKSFFRAGKRDQWRTLLTPDQIARIVDLHRDQMNRFGYLPPDARD</sequence>
<dbReference type="Gene3D" id="3.40.50.300">
    <property type="entry name" value="P-loop containing nucleotide triphosphate hydrolases"/>
    <property type="match status" value="1"/>
</dbReference>
<accession>A0A154WH54</accession>
<evidence type="ECO:0000256" key="1">
    <source>
        <dbReference type="ARBA" id="ARBA00005771"/>
    </source>
</evidence>
<dbReference type="InterPro" id="IPR000863">
    <property type="entry name" value="Sulfotransferase_dom"/>
</dbReference>
<proteinExistence type="inferred from homology"/>
<reference evidence="4 5" key="1">
    <citation type="submission" date="2015-12" db="EMBL/GenBank/DDBJ databases">
        <title>Genome sequence of Oceanibaculum pacificum MCCC 1A02656.</title>
        <authorList>
            <person name="Lu L."/>
            <person name="Lai Q."/>
            <person name="Shao Z."/>
            <person name="Qian P."/>
        </authorList>
    </citation>
    <scope>NUCLEOTIDE SEQUENCE [LARGE SCALE GENOMIC DNA]</scope>
    <source>
        <strain evidence="4 5">MCCC 1A02656</strain>
    </source>
</reference>
<feature type="domain" description="Sulfotransferase" evidence="3">
    <location>
        <begin position="5"/>
        <end position="273"/>
    </location>
</feature>
<evidence type="ECO:0000313" key="4">
    <source>
        <dbReference type="EMBL" id="KZD12842.1"/>
    </source>
</evidence>
<dbReference type="SUPFAM" id="SSF52540">
    <property type="entry name" value="P-loop containing nucleoside triphosphate hydrolases"/>
    <property type="match status" value="1"/>
</dbReference>
<evidence type="ECO:0000256" key="2">
    <source>
        <dbReference type="ARBA" id="ARBA00022679"/>
    </source>
</evidence>
<dbReference type="GO" id="GO:0008146">
    <property type="term" value="F:sulfotransferase activity"/>
    <property type="evidence" value="ECO:0007669"/>
    <property type="project" value="InterPro"/>
</dbReference>
<dbReference type="InterPro" id="IPR027417">
    <property type="entry name" value="P-loop_NTPase"/>
</dbReference>
<dbReference type="RefSeq" id="WP_067551050.1">
    <property type="nucleotide sequence ID" value="NZ_LPXN01000001.1"/>
</dbReference>
<dbReference type="EMBL" id="LPXN01000001">
    <property type="protein sequence ID" value="KZD12842.1"/>
    <property type="molecule type" value="Genomic_DNA"/>
</dbReference>
<comment type="similarity">
    <text evidence="1">Belongs to the sulfotransferase 1 family.</text>
</comment>
<dbReference type="PANTHER" id="PTHR11783">
    <property type="entry name" value="SULFOTRANSFERASE SULT"/>
    <property type="match status" value="1"/>
</dbReference>
<dbReference type="Proteomes" id="UP000076400">
    <property type="component" value="Unassembled WGS sequence"/>
</dbReference>
<protein>
    <submittedName>
        <fullName evidence="4">Sulfotransferase</fullName>
    </submittedName>
</protein>
<dbReference type="OrthoDB" id="9804504at2"/>
<name>A0A154WH54_9PROT</name>
<dbReference type="Pfam" id="PF00685">
    <property type="entry name" value="Sulfotransfer_1"/>
    <property type="match status" value="1"/>
</dbReference>
<evidence type="ECO:0000313" key="5">
    <source>
        <dbReference type="Proteomes" id="UP000076400"/>
    </source>
</evidence>